<comment type="caution">
    <text evidence="8">The sequence shown here is derived from an EMBL/GenBank/DDBJ whole genome shotgun (WGS) entry which is preliminary data.</text>
</comment>
<dbReference type="GO" id="GO:0003735">
    <property type="term" value="F:structural constituent of ribosome"/>
    <property type="evidence" value="ECO:0007669"/>
    <property type="project" value="InterPro"/>
</dbReference>
<keyword evidence="3" id="KW-0067">ATP-binding</keyword>
<comment type="similarity">
    <text evidence="1">Belongs to the eukaryotic ribosomal protein eS19 family.</text>
</comment>
<protein>
    <recommendedName>
        <fullName evidence="7">DEAD-box RNA helicase Q domain-containing protein</fullName>
    </recommendedName>
</protein>
<dbReference type="Gene3D" id="1.10.10.10">
    <property type="entry name" value="Winged helix-like DNA-binding domain superfamily/Winged helix DNA-binding domain"/>
    <property type="match status" value="1"/>
</dbReference>
<dbReference type="SUPFAM" id="SSF46785">
    <property type="entry name" value="Winged helix' DNA-binding domain"/>
    <property type="match status" value="1"/>
</dbReference>
<evidence type="ECO:0000256" key="1">
    <source>
        <dbReference type="ARBA" id="ARBA00010014"/>
    </source>
</evidence>
<evidence type="ECO:0000256" key="5">
    <source>
        <dbReference type="ARBA" id="ARBA00023274"/>
    </source>
</evidence>
<proteinExistence type="inferred from homology"/>
<keyword evidence="2" id="KW-0547">Nucleotide-binding</keyword>
<dbReference type="GO" id="GO:1990904">
    <property type="term" value="C:ribonucleoprotein complex"/>
    <property type="evidence" value="ECO:0007669"/>
    <property type="project" value="UniProtKB-KW"/>
</dbReference>
<evidence type="ECO:0000256" key="6">
    <source>
        <dbReference type="PROSITE-ProRule" id="PRU00552"/>
    </source>
</evidence>
<dbReference type="EMBL" id="JAMZMK010008646">
    <property type="protein sequence ID" value="KAI7739268.1"/>
    <property type="molecule type" value="Genomic_DNA"/>
</dbReference>
<dbReference type="PROSITE" id="PS51195">
    <property type="entry name" value="Q_MOTIF"/>
    <property type="match status" value="1"/>
</dbReference>
<feature type="domain" description="DEAD-box RNA helicase Q" evidence="7">
    <location>
        <begin position="130"/>
        <end position="158"/>
    </location>
</feature>
<evidence type="ECO:0000256" key="2">
    <source>
        <dbReference type="ARBA" id="ARBA00022741"/>
    </source>
</evidence>
<dbReference type="Proteomes" id="UP001206925">
    <property type="component" value="Unassembled WGS sequence"/>
</dbReference>
<accession>A0AAD5CD42</accession>
<sequence length="256" mass="28125">GLCSIVPHPIRSKIQPTLHHQYYSSPSTQTIAALQHKHGNQFKNLNPFFIFNLNHPVIYQGFIPLSTITEQPSLESSKHSILLERLRIKHLKDSVGGNNNANKTKKSLPLVAETADKGFKSLEKKNEKDLGFSELGLSEEVLGALGEMGIAVPTEIQRLGIPAVLDEKTQVLKELILYTAHCCAADIARKIYLRGGLGVGVFQRIFGGRNRNGSAPPHPTNNPGTCPRQPGITECGFYDMKFMKEIVHGGVEILGN</sequence>
<keyword evidence="5" id="KW-0687">Ribonucleoprotein</keyword>
<dbReference type="InterPro" id="IPR036388">
    <property type="entry name" value="WH-like_DNA-bd_sf"/>
</dbReference>
<dbReference type="InterPro" id="IPR036390">
    <property type="entry name" value="WH_DNA-bd_sf"/>
</dbReference>
<dbReference type="GO" id="GO:0003724">
    <property type="term" value="F:RNA helicase activity"/>
    <property type="evidence" value="ECO:0007669"/>
    <property type="project" value="InterPro"/>
</dbReference>
<name>A0AAD5CD42_AMBAR</name>
<organism evidence="8 9">
    <name type="scientific">Ambrosia artemisiifolia</name>
    <name type="common">Common ragweed</name>
    <dbReference type="NCBI Taxonomy" id="4212"/>
    <lineage>
        <taxon>Eukaryota</taxon>
        <taxon>Viridiplantae</taxon>
        <taxon>Streptophyta</taxon>
        <taxon>Embryophyta</taxon>
        <taxon>Tracheophyta</taxon>
        <taxon>Spermatophyta</taxon>
        <taxon>Magnoliopsida</taxon>
        <taxon>eudicotyledons</taxon>
        <taxon>Gunneridae</taxon>
        <taxon>Pentapetalae</taxon>
        <taxon>asterids</taxon>
        <taxon>campanulids</taxon>
        <taxon>Asterales</taxon>
        <taxon>Asteraceae</taxon>
        <taxon>Asteroideae</taxon>
        <taxon>Heliantheae alliance</taxon>
        <taxon>Heliantheae</taxon>
        <taxon>Ambrosia</taxon>
    </lineage>
</organism>
<evidence type="ECO:0000259" key="7">
    <source>
        <dbReference type="PROSITE" id="PS51195"/>
    </source>
</evidence>
<feature type="non-terminal residue" evidence="8">
    <location>
        <position position="1"/>
    </location>
</feature>
<gene>
    <name evidence="8" type="ORF">M8C21_018263</name>
</gene>
<dbReference type="GO" id="GO:0005524">
    <property type="term" value="F:ATP binding"/>
    <property type="evidence" value="ECO:0007669"/>
    <property type="project" value="UniProtKB-KW"/>
</dbReference>
<reference evidence="8" key="1">
    <citation type="submission" date="2022-06" db="EMBL/GenBank/DDBJ databases">
        <title>Uncovering the hologenomic basis of an extraordinary plant invasion.</title>
        <authorList>
            <person name="Bieker V.C."/>
            <person name="Martin M.D."/>
            <person name="Gilbert T."/>
            <person name="Hodgins K."/>
            <person name="Battlay P."/>
            <person name="Petersen B."/>
            <person name="Wilson J."/>
        </authorList>
    </citation>
    <scope>NUCLEOTIDE SEQUENCE</scope>
    <source>
        <strain evidence="8">AA19_3_7</strain>
        <tissue evidence="8">Leaf</tissue>
    </source>
</reference>
<dbReference type="InterPro" id="IPR001266">
    <property type="entry name" value="Ribosomal_eS19"/>
</dbReference>
<feature type="non-terminal residue" evidence="8">
    <location>
        <position position="256"/>
    </location>
</feature>
<dbReference type="InterPro" id="IPR014014">
    <property type="entry name" value="RNA_helicase_DEAD_Q_motif"/>
</dbReference>
<evidence type="ECO:0000256" key="3">
    <source>
        <dbReference type="ARBA" id="ARBA00022840"/>
    </source>
</evidence>
<dbReference type="Pfam" id="PF01090">
    <property type="entry name" value="Ribosomal_S19e"/>
    <property type="match status" value="1"/>
</dbReference>
<evidence type="ECO:0000313" key="9">
    <source>
        <dbReference type="Proteomes" id="UP001206925"/>
    </source>
</evidence>
<keyword evidence="4" id="KW-0689">Ribosomal protein</keyword>
<keyword evidence="9" id="KW-1185">Reference proteome</keyword>
<dbReference type="AlphaFoldDB" id="A0AAD5CD42"/>
<evidence type="ECO:0000313" key="8">
    <source>
        <dbReference type="EMBL" id="KAI7739268.1"/>
    </source>
</evidence>
<evidence type="ECO:0000256" key="4">
    <source>
        <dbReference type="ARBA" id="ARBA00022980"/>
    </source>
</evidence>
<feature type="short sequence motif" description="Q motif" evidence="6">
    <location>
        <begin position="130"/>
        <end position="158"/>
    </location>
</feature>
<dbReference type="GO" id="GO:0006412">
    <property type="term" value="P:translation"/>
    <property type="evidence" value="ECO:0007669"/>
    <property type="project" value="InterPro"/>
</dbReference>
<dbReference type="GO" id="GO:0005840">
    <property type="term" value="C:ribosome"/>
    <property type="evidence" value="ECO:0007669"/>
    <property type="project" value="UniProtKB-KW"/>
</dbReference>